<evidence type="ECO:0000256" key="1">
    <source>
        <dbReference type="ARBA" id="ARBA00007664"/>
    </source>
</evidence>
<sequence length="435" mass="48282">MFSNVRGGSRTSRQRVLKPERTCPWFKRELLPYSTLCCPDCAVWTRPPWGRHSRPEAPFVRRPATHKLQHLQPPHPEMCNCTFGTAAADGHSCRTANCAPETCIICHAEDSSGPTPEPLPFVARRRLRGGGDSIWKRSLLLLLVCSAWATPSMDVQENLDGWHAAIRGRFPYIVSIRGRYREHHCIGAVIYERLVLTSSQCVGDVGPNPIIVIGSQGYLDDRWTDGVQEQRVEMAHRHPNWTKNVEEGYDVALLRLPRAVKVRTPRLAGRDFNAYANLALVAFTLGNTLKMAPFQIVRNTLCPHMAGMVDSMLCMHSAISAMHSGDSGGPVLLLDSMDPSDNNIDGKTNDPKGDLIVGVVSYANYSALNESGIGIVPVSEVREWIDSYVPEEVQPPRDNSILLTLAILAPTLIFWLILTGWGRRTTPAPTVSRHD</sequence>
<dbReference type="EMBL" id="CAJHUC010001266">
    <property type="protein sequence ID" value="CAD7700442.1"/>
    <property type="molecule type" value="Genomic_DNA"/>
</dbReference>
<dbReference type="InterPro" id="IPR033116">
    <property type="entry name" value="TRYPSIN_SER"/>
</dbReference>
<reference evidence="5" key="1">
    <citation type="submission" date="2020-12" db="EMBL/GenBank/DDBJ databases">
        <authorList>
            <person name="Iha C."/>
        </authorList>
    </citation>
    <scope>NUCLEOTIDE SEQUENCE</scope>
</reference>
<evidence type="ECO:0000256" key="2">
    <source>
        <dbReference type="ARBA" id="ARBA00023157"/>
    </source>
</evidence>
<dbReference type="GO" id="GO:0006508">
    <property type="term" value="P:proteolysis"/>
    <property type="evidence" value="ECO:0007669"/>
    <property type="project" value="InterPro"/>
</dbReference>
<organism evidence="5 6">
    <name type="scientific">Ostreobium quekettii</name>
    <dbReference type="NCBI Taxonomy" id="121088"/>
    <lineage>
        <taxon>Eukaryota</taxon>
        <taxon>Viridiplantae</taxon>
        <taxon>Chlorophyta</taxon>
        <taxon>core chlorophytes</taxon>
        <taxon>Ulvophyceae</taxon>
        <taxon>TCBD clade</taxon>
        <taxon>Bryopsidales</taxon>
        <taxon>Ostreobineae</taxon>
        <taxon>Ostreobiaceae</taxon>
        <taxon>Ostreobium</taxon>
    </lineage>
</organism>
<dbReference type="SMART" id="SM00020">
    <property type="entry name" value="Tryp_SPc"/>
    <property type="match status" value="1"/>
</dbReference>
<dbReference type="SUPFAM" id="SSF50494">
    <property type="entry name" value="Trypsin-like serine proteases"/>
    <property type="match status" value="1"/>
</dbReference>
<dbReference type="InterPro" id="IPR050430">
    <property type="entry name" value="Peptidase_S1"/>
</dbReference>
<dbReference type="OrthoDB" id="545839at2759"/>
<dbReference type="InterPro" id="IPR043504">
    <property type="entry name" value="Peptidase_S1_PA_chymotrypsin"/>
</dbReference>
<evidence type="ECO:0000256" key="3">
    <source>
        <dbReference type="SAM" id="Phobius"/>
    </source>
</evidence>
<feature type="transmembrane region" description="Helical" evidence="3">
    <location>
        <begin position="400"/>
        <end position="418"/>
    </location>
</feature>
<comment type="similarity">
    <text evidence="1">Belongs to the peptidase S1 family.</text>
</comment>
<dbReference type="Gene3D" id="2.40.10.10">
    <property type="entry name" value="Trypsin-like serine proteases"/>
    <property type="match status" value="2"/>
</dbReference>
<evidence type="ECO:0000259" key="4">
    <source>
        <dbReference type="PROSITE" id="PS50240"/>
    </source>
</evidence>
<dbReference type="PANTHER" id="PTHR24276">
    <property type="entry name" value="POLYSERASE-RELATED"/>
    <property type="match status" value="1"/>
</dbReference>
<keyword evidence="3" id="KW-0472">Membrane</keyword>
<comment type="caution">
    <text evidence="5">The sequence shown here is derived from an EMBL/GenBank/DDBJ whole genome shotgun (WGS) entry which is preliminary data.</text>
</comment>
<keyword evidence="2" id="KW-1015">Disulfide bond</keyword>
<dbReference type="InterPro" id="IPR009003">
    <property type="entry name" value="Peptidase_S1_PA"/>
</dbReference>
<dbReference type="PRINTS" id="PR00722">
    <property type="entry name" value="CHYMOTRYPSIN"/>
</dbReference>
<evidence type="ECO:0000313" key="6">
    <source>
        <dbReference type="Proteomes" id="UP000708148"/>
    </source>
</evidence>
<feature type="domain" description="Peptidase S1" evidence="4">
    <location>
        <begin position="159"/>
        <end position="390"/>
    </location>
</feature>
<dbReference type="PROSITE" id="PS00135">
    <property type="entry name" value="TRYPSIN_SER"/>
    <property type="match status" value="1"/>
</dbReference>
<dbReference type="GO" id="GO:0004252">
    <property type="term" value="F:serine-type endopeptidase activity"/>
    <property type="evidence" value="ECO:0007669"/>
    <property type="project" value="InterPro"/>
</dbReference>
<keyword evidence="3" id="KW-1133">Transmembrane helix</keyword>
<dbReference type="InterPro" id="IPR001314">
    <property type="entry name" value="Peptidase_S1A"/>
</dbReference>
<dbReference type="AlphaFoldDB" id="A0A8S1J3U2"/>
<accession>A0A8S1J3U2</accession>
<dbReference type="PROSITE" id="PS50240">
    <property type="entry name" value="TRYPSIN_DOM"/>
    <property type="match status" value="1"/>
</dbReference>
<keyword evidence="3" id="KW-0812">Transmembrane</keyword>
<dbReference type="Proteomes" id="UP000708148">
    <property type="component" value="Unassembled WGS sequence"/>
</dbReference>
<keyword evidence="6" id="KW-1185">Reference proteome</keyword>
<dbReference type="Pfam" id="PF00089">
    <property type="entry name" value="Trypsin"/>
    <property type="match status" value="1"/>
</dbReference>
<name>A0A8S1J3U2_9CHLO</name>
<dbReference type="InterPro" id="IPR001254">
    <property type="entry name" value="Trypsin_dom"/>
</dbReference>
<evidence type="ECO:0000313" key="5">
    <source>
        <dbReference type="EMBL" id="CAD7700442.1"/>
    </source>
</evidence>
<gene>
    <name evidence="5" type="ORF">OSTQU699_LOCUS5801</name>
</gene>
<proteinExistence type="inferred from homology"/>
<protein>
    <recommendedName>
        <fullName evidence="4">Peptidase S1 domain-containing protein</fullName>
    </recommendedName>
</protein>
<dbReference type="PANTHER" id="PTHR24276:SF98">
    <property type="entry name" value="FI18310P1-RELATED"/>
    <property type="match status" value="1"/>
</dbReference>